<keyword evidence="1" id="KW-0285">Flavoprotein</keyword>
<evidence type="ECO:0000313" key="5">
    <source>
        <dbReference type="EMBL" id="CDR01975.1"/>
    </source>
</evidence>
<dbReference type="InterPro" id="IPR016167">
    <property type="entry name" value="FAD-bd_PCMH_sub1"/>
</dbReference>
<evidence type="ECO:0000256" key="1">
    <source>
        <dbReference type="ARBA" id="ARBA00022630"/>
    </source>
</evidence>
<evidence type="ECO:0000313" key="6">
    <source>
        <dbReference type="EMBL" id="MBP2063244.1"/>
    </source>
</evidence>
<dbReference type="EMBL" id="LK022848">
    <property type="protein sequence ID" value="CDR01975.1"/>
    <property type="molecule type" value="Genomic_DNA"/>
</dbReference>
<evidence type="ECO:0000256" key="2">
    <source>
        <dbReference type="ARBA" id="ARBA00022827"/>
    </source>
</evidence>
<gene>
    <name evidence="6" type="ORF">J2Z30_004265</name>
    <name evidence="5" type="ORF">SIRAN562</name>
</gene>
<dbReference type="InterPro" id="IPR051312">
    <property type="entry name" value="Diverse_Substr_Oxidored"/>
</dbReference>
<evidence type="ECO:0000313" key="7">
    <source>
        <dbReference type="Proteomes" id="UP000756710"/>
    </source>
</evidence>
<dbReference type="Gene3D" id="3.30.43.10">
    <property type="entry name" value="Uridine Diphospho-n-acetylenolpyruvylglucosamine Reductase, domain 2"/>
    <property type="match status" value="1"/>
</dbReference>
<keyword evidence="3 6" id="KW-0560">Oxidoreductase</keyword>
<dbReference type="InterPro" id="IPR036318">
    <property type="entry name" value="FAD-bd_PCMH-like_sf"/>
</dbReference>
<dbReference type="InterPro" id="IPR016169">
    <property type="entry name" value="FAD-bd_PCMH_sub2"/>
</dbReference>
<dbReference type="EC" id="1.2.7.4" evidence="6"/>
<accession>A0A060ZC16</accession>
<dbReference type="HOGENOM" id="CLU_058050_3_0_11"/>
<dbReference type="EMBL" id="JAGGLR010000011">
    <property type="protein sequence ID" value="MBP2063244.1"/>
    <property type="molecule type" value="Genomic_DNA"/>
</dbReference>
<dbReference type="PROSITE" id="PS51387">
    <property type="entry name" value="FAD_PCMH"/>
    <property type="match status" value="1"/>
</dbReference>
<dbReference type="GO" id="GO:0043885">
    <property type="term" value="F:anaerobic carbon-monoxide dehydrogenase activity"/>
    <property type="evidence" value="ECO:0007669"/>
    <property type="project" value="UniProtKB-EC"/>
</dbReference>
<dbReference type="InterPro" id="IPR005107">
    <property type="entry name" value="CO_DH_flav_C"/>
</dbReference>
<keyword evidence="7" id="KW-1185">Reference proteome</keyword>
<dbReference type="InterPro" id="IPR036683">
    <property type="entry name" value="CO_DH_flav_C_dom_sf"/>
</dbReference>
<dbReference type="SUPFAM" id="SSF55447">
    <property type="entry name" value="CO dehydrogenase flavoprotein C-terminal domain-like"/>
    <property type="match status" value="1"/>
</dbReference>
<dbReference type="InterPro" id="IPR016166">
    <property type="entry name" value="FAD-bd_PCMH"/>
</dbReference>
<dbReference type="AlphaFoldDB" id="A0A060ZC16"/>
<dbReference type="Pfam" id="PF03450">
    <property type="entry name" value="CO_deh_flav_C"/>
    <property type="match status" value="1"/>
</dbReference>
<evidence type="ECO:0000256" key="3">
    <source>
        <dbReference type="ARBA" id="ARBA00023002"/>
    </source>
</evidence>
<dbReference type="Gene3D" id="3.30.390.50">
    <property type="entry name" value="CO dehydrogenase flavoprotein, C-terminal domain"/>
    <property type="match status" value="1"/>
</dbReference>
<dbReference type="Proteomes" id="UP000756710">
    <property type="component" value="Unassembled WGS sequence"/>
</dbReference>
<feature type="domain" description="FAD-binding PCMH-type" evidence="4">
    <location>
        <begin position="1"/>
        <end position="176"/>
    </location>
</feature>
<keyword evidence="2" id="KW-0274">FAD</keyword>
<dbReference type="GO" id="GO:0071949">
    <property type="term" value="F:FAD binding"/>
    <property type="evidence" value="ECO:0007669"/>
    <property type="project" value="InterPro"/>
</dbReference>
<protein>
    <submittedName>
        <fullName evidence="6">Carbon-monoxide dehydrogenase medium subunit</fullName>
        <ecNumber evidence="6">1.2.7.4</ecNumber>
    </submittedName>
    <submittedName>
        <fullName evidence="5">FAD-binding molybdopterin dehydrogenase</fullName>
    </submittedName>
</protein>
<dbReference type="Gene3D" id="3.30.465.10">
    <property type="match status" value="1"/>
</dbReference>
<dbReference type="Pfam" id="PF00941">
    <property type="entry name" value="FAD_binding_5"/>
    <property type="match status" value="1"/>
</dbReference>
<name>A0A060ZC16_9ACTN</name>
<dbReference type="PANTHER" id="PTHR42659">
    <property type="entry name" value="XANTHINE DEHYDROGENASE SUBUNIT C-RELATED"/>
    <property type="match status" value="1"/>
</dbReference>
<dbReference type="RefSeq" id="WP_044566898.1">
    <property type="nucleotide sequence ID" value="NZ_BAABDR010000033.1"/>
</dbReference>
<reference evidence="5" key="1">
    <citation type="submission" date="2014-05" db="EMBL/GenBank/DDBJ databases">
        <authorList>
            <person name="Horn Fabian"/>
        </authorList>
    </citation>
    <scope>NUCLEOTIDE SEQUENCE</scope>
</reference>
<dbReference type="SUPFAM" id="SSF56176">
    <property type="entry name" value="FAD-binding/transporter-associated domain-like"/>
    <property type="match status" value="1"/>
</dbReference>
<sequence length="298" mass="31601">MKAAPFAYVRPSRLSDAIAELAETRGGGKVIAGGQSLTPVLAMRLARPDTLIDINSIEELGALTRSGPALHIGATVRQRRVERDPLGAGVPLLRLALPWVGHRELRSRGTVCGSLAHADPAAELPAVACCLDAELTLTGPNGHRRVSAREFFHGAMTTALTPDEILTSVRLPVATGGEGFGFAEIARRHGDFALAGVAVRVRLRAGRPEATMTAFGVSDRPVTRDLSEQLAAAVTDGGDGLAGRLKEQLAAVVEEIVDTDGDIHASRDYRRRLLLALAGRELSKAYERARDGAEEVTT</sequence>
<organism evidence="5">
    <name type="scientific">Streptomyces iranensis</name>
    <dbReference type="NCBI Taxonomy" id="576784"/>
    <lineage>
        <taxon>Bacteria</taxon>
        <taxon>Bacillati</taxon>
        <taxon>Actinomycetota</taxon>
        <taxon>Actinomycetes</taxon>
        <taxon>Kitasatosporales</taxon>
        <taxon>Streptomycetaceae</taxon>
        <taxon>Streptomyces</taxon>
        <taxon>Streptomyces violaceusniger group</taxon>
    </lineage>
</organism>
<reference evidence="6 7" key="2">
    <citation type="submission" date="2021-03" db="EMBL/GenBank/DDBJ databases">
        <title>Genomic Encyclopedia of Type Strains, Phase IV (KMG-IV): sequencing the most valuable type-strain genomes for metagenomic binning, comparative biology and taxonomic classification.</title>
        <authorList>
            <person name="Goeker M."/>
        </authorList>
    </citation>
    <scope>NUCLEOTIDE SEQUENCE [LARGE SCALE GENOMIC DNA]</scope>
    <source>
        <strain evidence="6 7">DSM 41954</strain>
    </source>
</reference>
<dbReference type="InterPro" id="IPR002346">
    <property type="entry name" value="Mopterin_DH_FAD-bd"/>
</dbReference>
<evidence type="ECO:0000259" key="4">
    <source>
        <dbReference type="PROSITE" id="PS51387"/>
    </source>
</evidence>
<dbReference type="PANTHER" id="PTHR42659:SF2">
    <property type="entry name" value="XANTHINE DEHYDROGENASE SUBUNIT C-RELATED"/>
    <property type="match status" value="1"/>
</dbReference>
<proteinExistence type="predicted"/>
<dbReference type="SMART" id="SM01092">
    <property type="entry name" value="CO_deh_flav_C"/>
    <property type="match status" value="1"/>
</dbReference>